<organism evidence="3 4">
    <name type="scientific">Candidatus Egerieimonas intestinavium</name>
    <dbReference type="NCBI Taxonomy" id="2840777"/>
    <lineage>
        <taxon>Bacteria</taxon>
        <taxon>Bacillati</taxon>
        <taxon>Bacillota</taxon>
        <taxon>Clostridia</taxon>
        <taxon>Lachnospirales</taxon>
        <taxon>Lachnospiraceae</taxon>
        <taxon>Lachnospiraceae incertae sedis</taxon>
        <taxon>Candidatus Egerieimonas</taxon>
    </lineage>
</organism>
<feature type="region of interest" description="Disordered" evidence="1">
    <location>
        <begin position="68"/>
        <end position="129"/>
    </location>
</feature>
<dbReference type="Proteomes" id="UP000886841">
    <property type="component" value="Unassembled WGS sequence"/>
</dbReference>
<feature type="compositionally biased region" description="Acidic residues" evidence="1">
    <location>
        <begin position="74"/>
        <end position="92"/>
    </location>
</feature>
<reference evidence="3" key="1">
    <citation type="submission" date="2020-10" db="EMBL/GenBank/DDBJ databases">
        <authorList>
            <person name="Gilroy R."/>
        </authorList>
    </citation>
    <scope>NUCLEOTIDE SEQUENCE</scope>
    <source>
        <strain evidence="3">ChiSxjej1B13-7041</strain>
    </source>
</reference>
<evidence type="ECO:0000313" key="3">
    <source>
        <dbReference type="EMBL" id="HIR94164.1"/>
    </source>
</evidence>
<reference evidence="3" key="2">
    <citation type="journal article" date="2021" name="PeerJ">
        <title>Extensive microbial diversity within the chicken gut microbiome revealed by metagenomics and culture.</title>
        <authorList>
            <person name="Gilroy R."/>
            <person name="Ravi A."/>
            <person name="Getino M."/>
            <person name="Pursley I."/>
            <person name="Horton D.L."/>
            <person name="Alikhan N.F."/>
            <person name="Baker D."/>
            <person name="Gharbi K."/>
            <person name="Hall N."/>
            <person name="Watson M."/>
            <person name="Adriaenssens E.M."/>
            <person name="Foster-Nyarko E."/>
            <person name="Jarju S."/>
            <person name="Secka A."/>
            <person name="Antonio M."/>
            <person name="Oren A."/>
            <person name="Chaudhuri R.R."/>
            <person name="La Ragione R."/>
            <person name="Hildebrand F."/>
            <person name="Pallen M.J."/>
        </authorList>
    </citation>
    <scope>NUCLEOTIDE SEQUENCE</scope>
    <source>
        <strain evidence="3">ChiSxjej1B13-7041</strain>
    </source>
</reference>
<sequence length="129" mass="13953">MNEMDNRRTILHVLAGGYLLYLAYSIVKGIISGETPADRALLMGVCAAAFGLVGAYLLIHALIVRVKTAQNPPEEPEETEEEEEDEGQETEAQDASKEPEALEETESGEAPSSETEDSVGDEGEEGSRR</sequence>
<keyword evidence="2" id="KW-0472">Membrane</keyword>
<dbReference type="AlphaFoldDB" id="A0A9D1JGM3"/>
<dbReference type="EMBL" id="DVHU01000109">
    <property type="protein sequence ID" value="HIR94164.1"/>
    <property type="molecule type" value="Genomic_DNA"/>
</dbReference>
<evidence type="ECO:0000256" key="2">
    <source>
        <dbReference type="SAM" id="Phobius"/>
    </source>
</evidence>
<accession>A0A9D1JGM3</accession>
<name>A0A9D1JGM3_9FIRM</name>
<feature type="transmembrane region" description="Helical" evidence="2">
    <location>
        <begin position="9"/>
        <end position="27"/>
    </location>
</feature>
<protein>
    <submittedName>
        <fullName evidence="3">Uncharacterized protein</fullName>
    </submittedName>
</protein>
<comment type="caution">
    <text evidence="3">The sequence shown here is derived from an EMBL/GenBank/DDBJ whole genome shotgun (WGS) entry which is preliminary data.</text>
</comment>
<evidence type="ECO:0000313" key="4">
    <source>
        <dbReference type="Proteomes" id="UP000886841"/>
    </source>
</evidence>
<proteinExistence type="predicted"/>
<evidence type="ECO:0000256" key="1">
    <source>
        <dbReference type="SAM" id="MobiDB-lite"/>
    </source>
</evidence>
<feature type="compositionally biased region" description="Acidic residues" evidence="1">
    <location>
        <begin position="114"/>
        <end position="129"/>
    </location>
</feature>
<keyword evidence="2" id="KW-1133">Transmembrane helix</keyword>
<gene>
    <name evidence="3" type="ORF">IAB98_12170</name>
</gene>
<keyword evidence="2" id="KW-0812">Transmembrane</keyword>
<feature type="transmembrane region" description="Helical" evidence="2">
    <location>
        <begin position="39"/>
        <end position="59"/>
    </location>
</feature>